<dbReference type="Proteomes" id="UP000807769">
    <property type="component" value="Unassembled WGS sequence"/>
</dbReference>
<dbReference type="RefSeq" id="XP_041188974.1">
    <property type="nucleotide sequence ID" value="XM_041336670.1"/>
</dbReference>
<proteinExistence type="predicted"/>
<sequence>MRVARAQLRNEGHSLATDMTMESRIYHDPRSQTVLRCKCKPQLRKTCRFNNSLLMPSNDLTLVILKLPAALGYRKFCKVLVAGMKHVDDIATLLRLLVLCPQSLQSSYSINVSTRKLRGENGTTDNHVFNVHIMYTLSLLHTRNFPACACPMPVTIGSVATLSQEGSISRVFEAHTVVRYRFEISISHSGYTMAPHAVHSSWRIACYG</sequence>
<gene>
    <name evidence="1" type="ORF">BJ212DRAFT_1381790</name>
</gene>
<keyword evidence="2" id="KW-1185">Reference proteome</keyword>
<protein>
    <submittedName>
        <fullName evidence="1">Uncharacterized protein</fullName>
    </submittedName>
</protein>
<dbReference type="EMBL" id="JABBWG010000036">
    <property type="protein sequence ID" value="KAG1808982.1"/>
    <property type="molecule type" value="Genomic_DNA"/>
</dbReference>
<dbReference type="AlphaFoldDB" id="A0A9P7E1V9"/>
<accession>A0A9P7E1V9</accession>
<evidence type="ECO:0000313" key="2">
    <source>
        <dbReference type="Proteomes" id="UP000807769"/>
    </source>
</evidence>
<organism evidence="1 2">
    <name type="scientific">Suillus subaureus</name>
    <dbReference type="NCBI Taxonomy" id="48587"/>
    <lineage>
        <taxon>Eukaryota</taxon>
        <taxon>Fungi</taxon>
        <taxon>Dikarya</taxon>
        <taxon>Basidiomycota</taxon>
        <taxon>Agaricomycotina</taxon>
        <taxon>Agaricomycetes</taxon>
        <taxon>Agaricomycetidae</taxon>
        <taxon>Boletales</taxon>
        <taxon>Suillineae</taxon>
        <taxon>Suillaceae</taxon>
        <taxon>Suillus</taxon>
    </lineage>
</organism>
<name>A0A9P7E1V9_9AGAM</name>
<reference evidence="1" key="1">
    <citation type="journal article" date="2020" name="New Phytol.">
        <title>Comparative genomics reveals dynamic genome evolution in host specialist ectomycorrhizal fungi.</title>
        <authorList>
            <person name="Lofgren L.A."/>
            <person name="Nguyen N.H."/>
            <person name="Vilgalys R."/>
            <person name="Ruytinx J."/>
            <person name="Liao H.L."/>
            <person name="Branco S."/>
            <person name="Kuo A."/>
            <person name="LaButti K."/>
            <person name="Lipzen A."/>
            <person name="Andreopoulos W."/>
            <person name="Pangilinan J."/>
            <person name="Riley R."/>
            <person name="Hundley H."/>
            <person name="Na H."/>
            <person name="Barry K."/>
            <person name="Grigoriev I.V."/>
            <person name="Stajich J.E."/>
            <person name="Kennedy P.G."/>
        </authorList>
    </citation>
    <scope>NUCLEOTIDE SEQUENCE</scope>
    <source>
        <strain evidence="1">MN1</strain>
    </source>
</reference>
<dbReference type="GeneID" id="64630687"/>
<evidence type="ECO:0000313" key="1">
    <source>
        <dbReference type="EMBL" id="KAG1808982.1"/>
    </source>
</evidence>
<comment type="caution">
    <text evidence="1">The sequence shown here is derived from an EMBL/GenBank/DDBJ whole genome shotgun (WGS) entry which is preliminary data.</text>
</comment>